<proteinExistence type="predicted"/>
<accession>Q850S4</accession>
<feature type="compositionally biased region" description="Low complexity" evidence="1">
    <location>
        <begin position="10"/>
        <end position="29"/>
    </location>
</feature>
<evidence type="ECO:0000313" key="3">
    <source>
        <dbReference type="Proteomes" id="UP000000763"/>
    </source>
</evidence>
<feature type="compositionally biased region" description="Acidic residues" evidence="1">
    <location>
        <begin position="61"/>
        <end position="71"/>
    </location>
</feature>
<evidence type="ECO:0000256" key="1">
    <source>
        <dbReference type="SAM" id="MobiDB-lite"/>
    </source>
</evidence>
<dbReference type="AlphaFoldDB" id="Q850S4"/>
<feature type="region of interest" description="Disordered" evidence="1">
    <location>
        <begin position="50"/>
        <end position="71"/>
    </location>
</feature>
<name>Q850S4_ORYSJ</name>
<dbReference type="EMBL" id="AC135600">
    <property type="protein sequence ID" value="AAO23106.1"/>
    <property type="molecule type" value="Genomic_DNA"/>
</dbReference>
<reference evidence="3" key="1">
    <citation type="journal article" date="2005" name="Nature">
        <title>The map-based sequence of the rice genome.</title>
        <authorList>
            <consortium name="International rice genome sequencing project (IRGSP)"/>
            <person name="Matsumoto T."/>
            <person name="Wu J."/>
            <person name="Kanamori H."/>
            <person name="Katayose Y."/>
            <person name="Fujisawa M."/>
            <person name="Namiki N."/>
            <person name="Mizuno H."/>
            <person name="Yamamoto K."/>
            <person name="Antonio B.A."/>
            <person name="Baba T."/>
            <person name="Sakata K."/>
            <person name="Nagamura Y."/>
            <person name="Aoki H."/>
            <person name="Arikawa K."/>
            <person name="Arita K."/>
            <person name="Bito T."/>
            <person name="Chiden Y."/>
            <person name="Fujitsuka N."/>
            <person name="Fukunaka R."/>
            <person name="Hamada M."/>
            <person name="Harada C."/>
            <person name="Hayashi A."/>
            <person name="Hijishita S."/>
            <person name="Honda M."/>
            <person name="Hosokawa S."/>
            <person name="Ichikawa Y."/>
            <person name="Idonuma A."/>
            <person name="Iijima M."/>
            <person name="Ikeda M."/>
            <person name="Ikeno M."/>
            <person name="Ito K."/>
            <person name="Ito S."/>
            <person name="Ito T."/>
            <person name="Ito Y."/>
            <person name="Ito Y."/>
            <person name="Iwabuchi A."/>
            <person name="Kamiya K."/>
            <person name="Karasawa W."/>
            <person name="Kurita K."/>
            <person name="Katagiri S."/>
            <person name="Kikuta A."/>
            <person name="Kobayashi H."/>
            <person name="Kobayashi N."/>
            <person name="Machita K."/>
            <person name="Maehara T."/>
            <person name="Masukawa M."/>
            <person name="Mizubayashi T."/>
            <person name="Mukai Y."/>
            <person name="Nagasaki H."/>
            <person name="Nagata Y."/>
            <person name="Naito S."/>
            <person name="Nakashima M."/>
            <person name="Nakama Y."/>
            <person name="Nakamichi Y."/>
            <person name="Nakamura M."/>
            <person name="Meguro A."/>
            <person name="Negishi M."/>
            <person name="Ohta I."/>
            <person name="Ohta T."/>
            <person name="Okamoto M."/>
            <person name="Ono N."/>
            <person name="Saji S."/>
            <person name="Sakaguchi M."/>
            <person name="Sakai K."/>
            <person name="Shibata M."/>
            <person name="Shimokawa T."/>
            <person name="Song J."/>
            <person name="Takazaki Y."/>
            <person name="Terasawa K."/>
            <person name="Tsugane M."/>
            <person name="Tsuji K."/>
            <person name="Ueda S."/>
            <person name="Waki K."/>
            <person name="Yamagata H."/>
            <person name="Yamamoto M."/>
            <person name="Yamamoto S."/>
            <person name="Yamane H."/>
            <person name="Yoshiki S."/>
            <person name="Yoshihara R."/>
            <person name="Yukawa K."/>
            <person name="Zhong H."/>
            <person name="Yano M."/>
            <person name="Yuan Q."/>
            <person name="Ouyang S."/>
            <person name="Liu J."/>
            <person name="Jones K.M."/>
            <person name="Gansberger K."/>
            <person name="Moffat K."/>
            <person name="Hill J."/>
            <person name="Bera J."/>
            <person name="Fadrosh D."/>
            <person name="Jin S."/>
            <person name="Johri S."/>
            <person name="Kim M."/>
            <person name="Overton L."/>
            <person name="Reardon M."/>
            <person name="Tsitrin T."/>
            <person name="Vuong H."/>
            <person name="Weaver B."/>
            <person name="Ciecko A."/>
            <person name="Tallon L."/>
            <person name="Jackson J."/>
            <person name="Pai G."/>
            <person name="Aken S.V."/>
            <person name="Utterback T."/>
            <person name="Reidmuller S."/>
            <person name="Feldblyum T."/>
            <person name="Hsiao J."/>
            <person name="Zismann V."/>
            <person name="Iobst S."/>
            <person name="de Vazeille A.R."/>
            <person name="Buell C.R."/>
            <person name="Ying K."/>
            <person name="Li Y."/>
            <person name="Lu T."/>
            <person name="Huang Y."/>
            <person name="Zhao Q."/>
            <person name="Feng Q."/>
            <person name="Zhang L."/>
            <person name="Zhu J."/>
            <person name="Weng Q."/>
            <person name="Mu J."/>
            <person name="Lu Y."/>
            <person name="Fan D."/>
            <person name="Liu Y."/>
            <person name="Guan J."/>
            <person name="Zhang Y."/>
            <person name="Yu S."/>
            <person name="Liu X."/>
            <person name="Zhang Y."/>
            <person name="Hong G."/>
            <person name="Han B."/>
            <person name="Choisne N."/>
            <person name="Demange N."/>
            <person name="Orjeda G."/>
            <person name="Samain S."/>
            <person name="Cattolico L."/>
            <person name="Pelletier E."/>
            <person name="Couloux A."/>
            <person name="Segurens B."/>
            <person name="Wincker P."/>
            <person name="D'Hont A."/>
            <person name="Scarpelli C."/>
            <person name="Weissenbach J."/>
            <person name="Salanoubat M."/>
            <person name="Quetier F."/>
            <person name="Yu Y."/>
            <person name="Kim H.R."/>
            <person name="Rambo T."/>
            <person name="Currie J."/>
            <person name="Collura K."/>
            <person name="Luo M."/>
            <person name="Yang T."/>
            <person name="Ammiraju J.S.S."/>
            <person name="Engler F."/>
            <person name="Soderlund C."/>
            <person name="Wing R.A."/>
            <person name="Palmer L.E."/>
            <person name="de la Bastide M."/>
            <person name="Spiegel L."/>
            <person name="Nascimento L."/>
            <person name="Zutavern T."/>
            <person name="O'Shaughnessy A."/>
            <person name="Dike S."/>
            <person name="Dedhia N."/>
            <person name="Preston R."/>
            <person name="Balija V."/>
            <person name="McCombie W.R."/>
            <person name="Chow T."/>
            <person name="Chen H."/>
            <person name="Chung M."/>
            <person name="Chen C."/>
            <person name="Shaw J."/>
            <person name="Wu H."/>
            <person name="Hsiao K."/>
            <person name="Chao Y."/>
            <person name="Chu M."/>
            <person name="Cheng C."/>
            <person name="Hour A."/>
            <person name="Lee P."/>
            <person name="Lin S."/>
            <person name="Lin Y."/>
            <person name="Liou J."/>
            <person name="Liu S."/>
            <person name="Hsing Y."/>
            <person name="Raghuvanshi S."/>
            <person name="Mohanty A."/>
            <person name="Bharti A.K."/>
            <person name="Gaur A."/>
            <person name="Gupta V."/>
            <person name="Kumar D."/>
            <person name="Ravi V."/>
            <person name="Vij S."/>
            <person name="Kapur A."/>
            <person name="Khurana P."/>
            <person name="Khurana P."/>
            <person name="Khurana J.P."/>
            <person name="Tyagi A.K."/>
            <person name="Gaikwad K."/>
            <person name="Singh A."/>
            <person name="Dalal V."/>
            <person name="Srivastava S."/>
            <person name="Dixit A."/>
            <person name="Pal A.K."/>
            <person name="Ghazi I.A."/>
            <person name="Yadav M."/>
            <person name="Pandit A."/>
            <person name="Bhargava A."/>
            <person name="Sureshbabu K."/>
            <person name="Batra K."/>
            <person name="Sharma T.R."/>
            <person name="Mohapatra T."/>
            <person name="Singh N.K."/>
            <person name="Messing J."/>
            <person name="Nelson A.B."/>
            <person name="Fuks G."/>
            <person name="Kavchok S."/>
            <person name="Keizer G."/>
            <person name="Linton E."/>
            <person name="Llaca V."/>
            <person name="Song R."/>
            <person name="Tanyolac B."/>
            <person name="Young S."/>
            <person name="Ho-Il K."/>
            <person name="Hahn J.H."/>
            <person name="Sangsakoo G."/>
            <person name="Vanavichit A."/>
            <person name="de Mattos Luiz.A.T."/>
            <person name="Zimmer P.D."/>
            <person name="Malone G."/>
            <person name="Dellagostin O."/>
            <person name="de Oliveira A.C."/>
            <person name="Bevan M."/>
            <person name="Bancroft I."/>
            <person name="Minx P."/>
            <person name="Cordum H."/>
            <person name="Wilson R."/>
            <person name="Cheng Z."/>
            <person name="Jin W."/>
            <person name="Jiang J."/>
            <person name="Leong S.A."/>
            <person name="Iwama H."/>
            <person name="Gojobori T."/>
            <person name="Itoh T."/>
            <person name="Niimura Y."/>
            <person name="Fujii Y."/>
            <person name="Habara T."/>
            <person name="Sakai H."/>
            <person name="Sato Y."/>
            <person name="Wilson G."/>
            <person name="Kumar K."/>
            <person name="McCouch S."/>
            <person name="Juretic N."/>
            <person name="Hoen D."/>
            <person name="Wright S."/>
            <person name="Bruskiewich R."/>
            <person name="Bureau T."/>
            <person name="Miyao A."/>
            <person name="Hirochika H."/>
            <person name="Nishikawa T."/>
            <person name="Kadowaki K."/>
            <person name="Sugiura M."/>
            <person name="Burr B."/>
            <person name="Sasaki T."/>
        </authorList>
    </citation>
    <scope>NUCLEOTIDE SEQUENCE [LARGE SCALE GENOMIC DNA]</scope>
    <source>
        <strain evidence="3">cv. Nipponbare</strain>
    </source>
</reference>
<dbReference type="Proteomes" id="UP000000763">
    <property type="component" value="Chromosome 3"/>
</dbReference>
<feature type="compositionally biased region" description="Basic and acidic residues" evidence="1">
    <location>
        <begin position="50"/>
        <end position="60"/>
    </location>
</feature>
<feature type="region of interest" description="Disordered" evidence="1">
    <location>
        <begin position="1"/>
        <end position="29"/>
    </location>
</feature>
<reference evidence="3" key="2">
    <citation type="journal article" date="2008" name="Nucleic Acids Res.">
        <title>The rice annotation project database (RAP-DB): 2008 update.</title>
        <authorList>
            <consortium name="The rice annotation project (RAP)"/>
        </authorList>
    </citation>
    <scope>GENOME REANNOTATION</scope>
    <source>
        <strain evidence="3">cv. Nipponbare</strain>
    </source>
</reference>
<organism evidence="2 3">
    <name type="scientific">Oryza sativa subsp. japonica</name>
    <name type="common">Rice</name>
    <dbReference type="NCBI Taxonomy" id="39947"/>
    <lineage>
        <taxon>Eukaryota</taxon>
        <taxon>Viridiplantae</taxon>
        <taxon>Streptophyta</taxon>
        <taxon>Embryophyta</taxon>
        <taxon>Tracheophyta</taxon>
        <taxon>Spermatophyta</taxon>
        <taxon>Magnoliopsida</taxon>
        <taxon>Liliopsida</taxon>
        <taxon>Poales</taxon>
        <taxon>Poaceae</taxon>
        <taxon>BOP clade</taxon>
        <taxon>Oryzoideae</taxon>
        <taxon>Oryzeae</taxon>
        <taxon>Oryzinae</taxon>
        <taxon>Oryza</taxon>
        <taxon>Oryza sativa</taxon>
    </lineage>
</organism>
<evidence type="ECO:0000313" key="2">
    <source>
        <dbReference type="EMBL" id="AAO23106.1"/>
    </source>
</evidence>
<protein>
    <submittedName>
        <fullName evidence="2">Uncharacterized protein</fullName>
    </submittedName>
</protein>
<gene>
    <name evidence="2" type="primary">OSJNBb0047K21.14</name>
</gene>
<sequence>MVVSQGACRSPFFSSPAAPTSPSVPAHHCLPPAAPAHTAAHFLPLHRPVRERVKREKEAEDGADEGEADECVEPMFSSVEGQWRRGRLCEPLRHRLRIPRHHASVSHAVAASVSQVVGLVV</sequence>